<evidence type="ECO:0000313" key="2">
    <source>
        <dbReference type="EMBL" id="KAJ4334016.1"/>
    </source>
</evidence>
<feature type="compositionally biased region" description="Basic and acidic residues" evidence="1">
    <location>
        <begin position="108"/>
        <end position="120"/>
    </location>
</feature>
<accession>A0A9W8WVC3</accession>
<feature type="region of interest" description="Disordered" evidence="1">
    <location>
        <begin position="1"/>
        <end position="150"/>
    </location>
</feature>
<dbReference type="Proteomes" id="UP001140562">
    <property type="component" value="Unassembled WGS sequence"/>
</dbReference>
<protein>
    <submittedName>
        <fullName evidence="2">Uncharacterized protein</fullName>
    </submittedName>
</protein>
<evidence type="ECO:0000256" key="1">
    <source>
        <dbReference type="SAM" id="MobiDB-lite"/>
    </source>
</evidence>
<feature type="compositionally biased region" description="Polar residues" evidence="1">
    <location>
        <begin position="43"/>
        <end position="60"/>
    </location>
</feature>
<feature type="compositionally biased region" description="Polar residues" evidence="1">
    <location>
        <begin position="76"/>
        <end position="105"/>
    </location>
</feature>
<dbReference type="EMBL" id="JAPEUV010000084">
    <property type="protein sequence ID" value="KAJ4334016.1"/>
    <property type="molecule type" value="Genomic_DNA"/>
</dbReference>
<name>A0A9W8WVC3_9PLEO</name>
<dbReference type="OrthoDB" id="3796158at2759"/>
<comment type="caution">
    <text evidence="2">The sequence shown here is derived from an EMBL/GenBank/DDBJ whole genome shotgun (WGS) entry which is preliminary data.</text>
</comment>
<gene>
    <name evidence="2" type="ORF">N0V87_007174</name>
</gene>
<reference evidence="2" key="1">
    <citation type="submission" date="2022-10" db="EMBL/GenBank/DDBJ databases">
        <title>Tapping the CABI collections for fungal endophytes: first genome assemblies for Collariella, Neodidymelliopsis, Ascochyta clinopodiicola, Didymella pomorum, Didymosphaeria variabile, Neocosmospora piperis and Neocucurbitaria cava.</title>
        <authorList>
            <person name="Hill R."/>
        </authorList>
    </citation>
    <scope>NUCLEOTIDE SEQUENCE</scope>
    <source>
        <strain evidence="2">IMI 360193</strain>
    </source>
</reference>
<dbReference type="AlphaFoldDB" id="A0A9W8WVC3"/>
<organism evidence="2 3">
    <name type="scientific">Didymella glomerata</name>
    <dbReference type="NCBI Taxonomy" id="749621"/>
    <lineage>
        <taxon>Eukaryota</taxon>
        <taxon>Fungi</taxon>
        <taxon>Dikarya</taxon>
        <taxon>Ascomycota</taxon>
        <taxon>Pezizomycotina</taxon>
        <taxon>Dothideomycetes</taxon>
        <taxon>Pleosporomycetidae</taxon>
        <taxon>Pleosporales</taxon>
        <taxon>Pleosporineae</taxon>
        <taxon>Didymellaceae</taxon>
        <taxon>Didymella</taxon>
    </lineage>
</organism>
<feature type="compositionally biased region" description="Low complexity" evidence="1">
    <location>
        <begin position="1"/>
        <end position="14"/>
    </location>
</feature>
<evidence type="ECO:0000313" key="3">
    <source>
        <dbReference type="Proteomes" id="UP001140562"/>
    </source>
</evidence>
<keyword evidence="3" id="KW-1185">Reference proteome</keyword>
<sequence>MAPVRRSSRVPRPVGTKFEKPKPLDPLPFFEKAEKWDSPMPACQQQALYGRIPTNTPGTKRQTKRGAYVPSRTKDTWATTDLPSTATASSPEPTNETPEKQQPASPASRRDSAEPLEHKCGLGQECEFSTRRRRDEDDGADTFRTASPTPFDLDAAIGAHLADADLEVATSLAMLRHKTCHAMRREDMRTDFVEMRHETLEEQEGGLGHWEKEGRWVKENQLRGSLTWDEVDKRWVEESPLRDSLKRETEYSAELNRDAKRRKTLSAMLLAHA</sequence>
<proteinExistence type="predicted"/>